<dbReference type="RefSeq" id="WP_106605553.1">
    <property type="nucleotide sequence ID" value="NZ_PYGK01000019.1"/>
</dbReference>
<dbReference type="Proteomes" id="UP000240978">
    <property type="component" value="Unassembled WGS sequence"/>
</dbReference>
<proteinExistence type="predicted"/>
<dbReference type="EMBL" id="PYGK01000019">
    <property type="protein sequence ID" value="PSL22985.1"/>
    <property type="molecule type" value="Genomic_DNA"/>
</dbReference>
<reference evidence="1 2" key="1">
    <citation type="submission" date="2018-03" db="EMBL/GenBank/DDBJ databases">
        <title>Genomic Encyclopedia of Archaeal and Bacterial Type Strains, Phase II (KMG-II): from individual species to whole genera.</title>
        <authorList>
            <person name="Goeker M."/>
        </authorList>
    </citation>
    <scope>NUCLEOTIDE SEQUENCE [LARGE SCALE GENOMIC DNA]</scope>
    <source>
        <strain evidence="1 2">DSM 18107</strain>
    </source>
</reference>
<keyword evidence="2" id="KW-1185">Reference proteome</keyword>
<gene>
    <name evidence="1" type="ORF">CLV42_1195</name>
</gene>
<sequence>MEAAEDYIKNRISNDMRQQITPGSVFKIELPCKKMAYGRILEKANYAFYNYFTDNVDEDVSRIANSDVLFSVAVVKEAITSGRWEKIAKDDIPTTLQVLPMKFIQNIKNPEVIELYDTNTGKITRSSYEECLGLDAASVWEAEHVEERLCDYLAGRRNGSAESLKLQKPDSVK</sequence>
<dbReference type="Pfam" id="PF15428">
    <property type="entry name" value="Imm26"/>
    <property type="match status" value="1"/>
</dbReference>
<evidence type="ECO:0000313" key="1">
    <source>
        <dbReference type="EMBL" id="PSL22985.1"/>
    </source>
</evidence>
<organism evidence="1 2">
    <name type="scientific">Chitinophaga ginsengisoli</name>
    <dbReference type="NCBI Taxonomy" id="363837"/>
    <lineage>
        <taxon>Bacteria</taxon>
        <taxon>Pseudomonadati</taxon>
        <taxon>Bacteroidota</taxon>
        <taxon>Chitinophagia</taxon>
        <taxon>Chitinophagales</taxon>
        <taxon>Chitinophagaceae</taxon>
        <taxon>Chitinophaga</taxon>
    </lineage>
</organism>
<dbReference type="InterPro" id="IPR029278">
    <property type="entry name" value="Imm26"/>
</dbReference>
<accession>A0A2P8FMV7</accession>
<dbReference type="OrthoDB" id="3523981at2"/>
<comment type="caution">
    <text evidence="1">The sequence shown here is derived from an EMBL/GenBank/DDBJ whole genome shotgun (WGS) entry which is preliminary data.</text>
</comment>
<evidence type="ECO:0000313" key="2">
    <source>
        <dbReference type="Proteomes" id="UP000240978"/>
    </source>
</evidence>
<protein>
    <submittedName>
        <fullName evidence="1">Immunity protein 26 of polymorphic toxin system</fullName>
    </submittedName>
</protein>
<dbReference type="AlphaFoldDB" id="A0A2P8FMV7"/>
<name>A0A2P8FMV7_9BACT</name>